<dbReference type="RefSeq" id="WP_150335852.1">
    <property type="nucleotide sequence ID" value="NZ_RZUG01000018.1"/>
</dbReference>
<organism evidence="1 2">
    <name type="scientific">Bifidobacterium reuteri</name>
    <dbReference type="NCBI Taxonomy" id="983706"/>
    <lineage>
        <taxon>Bacteria</taxon>
        <taxon>Bacillati</taxon>
        <taxon>Actinomycetota</taxon>
        <taxon>Actinomycetes</taxon>
        <taxon>Bifidobacteriales</taxon>
        <taxon>Bifidobacteriaceae</taxon>
        <taxon>Bifidobacterium</taxon>
    </lineage>
</organism>
<dbReference type="Proteomes" id="UP000326251">
    <property type="component" value="Unassembled WGS sequence"/>
</dbReference>
<accession>A0A5J5E4Z2</accession>
<evidence type="ECO:0000313" key="2">
    <source>
        <dbReference type="Proteomes" id="UP000326251"/>
    </source>
</evidence>
<sequence length="84" mass="9550">MMQISFTAHAPAHSPLSIQQRLEAAGFTNVHVIAIADSTQPFTRTNTETIQAYEEGKQLMQTRYGRFDAMKQAQHINPYRDGRK</sequence>
<protein>
    <submittedName>
        <fullName evidence="1">Uncharacterized protein</fullName>
    </submittedName>
</protein>
<evidence type="ECO:0000313" key="1">
    <source>
        <dbReference type="EMBL" id="KAA8824235.1"/>
    </source>
</evidence>
<dbReference type="EMBL" id="RZUG01000018">
    <property type="protein sequence ID" value="KAA8824235.1"/>
    <property type="molecule type" value="Genomic_DNA"/>
</dbReference>
<reference evidence="1 2" key="1">
    <citation type="journal article" date="2019" name="Syst. Appl. Microbiol.">
        <title>Characterization of Bifidobacterium species in feaces of the Egyptian fruit bat: Description of B. vespertilionis sp. nov. and B. rousetti sp. nov.</title>
        <authorList>
            <person name="Modesto M."/>
            <person name="Satti M."/>
            <person name="Watanabe K."/>
            <person name="Puglisi E."/>
            <person name="Morelli L."/>
            <person name="Huang C.-H."/>
            <person name="Liou J.-S."/>
            <person name="Miyashita M."/>
            <person name="Tamura T."/>
            <person name="Saito S."/>
            <person name="Mori K."/>
            <person name="Huang L."/>
            <person name="Sciavilla P."/>
            <person name="Sandri C."/>
            <person name="Spiezio C."/>
            <person name="Vitali F."/>
            <person name="Cavalieri D."/>
            <person name="Perpetuini G."/>
            <person name="Tofalo R."/>
            <person name="Bonetti A."/>
            <person name="Arita M."/>
            <person name="Mattarelli P."/>
        </authorList>
    </citation>
    <scope>NUCLEOTIDE SEQUENCE [LARGE SCALE GENOMIC DNA]</scope>
    <source>
        <strain evidence="1 2">RST19</strain>
    </source>
</reference>
<proteinExistence type="predicted"/>
<name>A0A5J5E4Z2_9BIFI</name>
<gene>
    <name evidence="1" type="ORF">EMO92_08930</name>
</gene>
<comment type="caution">
    <text evidence="1">The sequence shown here is derived from an EMBL/GenBank/DDBJ whole genome shotgun (WGS) entry which is preliminary data.</text>
</comment>
<dbReference type="AlphaFoldDB" id="A0A5J5E4Z2"/>